<accession>A0A7T4A1Y4</accession>
<proteinExistence type="predicted"/>
<organism evidence="2 3">
    <name type="scientific">Brevibacterium casei</name>
    <dbReference type="NCBI Taxonomy" id="33889"/>
    <lineage>
        <taxon>Bacteria</taxon>
        <taxon>Bacillati</taxon>
        <taxon>Actinomycetota</taxon>
        <taxon>Actinomycetes</taxon>
        <taxon>Micrococcales</taxon>
        <taxon>Brevibacteriaceae</taxon>
        <taxon>Brevibacterium</taxon>
    </lineage>
</organism>
<evidence type="ECO:0000313" key="3">
    <source>
        <dbReference type="Proteomes" id="UP000595374"/>
    </source>
</evidence>
<dbReference type="AlphaFoldDB" id="A0A7T4A1Y4"/>
<evidence type="ECO:0000313" key="2">
    <source>
        <dbReference type="EMBL" id="QQB15809.1"/>
    </source>
</evidence>
<dbReference type="EMBL" id="CP065989">
    <property type="protein sequence ID" value="QQB15809.1"/>
    <property type="molecule type" value="Genomic_DNA"/>
</dbReference>
<sequence>MTRLLMVILPVLAGLCFVLATLPAGSGYALWLWALGIVLLIVALLIAVRRVRRGAPRD</sequence>
<gene>
    <name evidence="2" type="ORF">I6H47_07835</name>
</gene>
<keyword evidence="1" id="KW-0812">Transmembrane</keyword>
<reference evidence="2 3" key="1">
    <citation type="submission" date="2020-12" db="EMBL/GenBank/DDBJ databases">
        <title>FDA dAtabase for Regulatory Grade micrObial Sequences (FDA-ARGOS): Supporting development and validation of Infectious Disease Dx tests.</title>
        <authorList>
            <person name="Sproer C."/>
            <person name="Gronow S."/>
            <person name="Severitt S."/>
            <person name="Schroder I."/>
            <person name="Tallon L."/>
            <person name="Sadzewicz L."/>
            <person name="Zhao X."/>
            <person name="Boylan J."/>
            <person name="Ott S."/>
            <person name="Bowen H."/>
            <person name="Vavikolanu K."/>
            <person name="Mehta A."/>
            <person name="Aluvathingal J."/>
            <person name="Nadendla S."/>
            <person name="Lowell S."/>
            <person name="Myers T."/>
            <person name="Yan Y."/>
            <person name="Sichtig H."/>
        </authorList>
    </citation>
    <scope>NUCLEOTIDE SEQUENCE [LARGE SCALE GENOMIC DNA]</scope>
    <source>
        <strain evidence="2 3">FDAARGOS_990</strain>
    </source>
</reference>
<keyword evidence="1" id="KW-1133">Transmembrane helix</keyword>
<feature type="transmembrane region" description="Helical" evidence="1">
    <location>
        <begin position="30"/>
        <end position="48"/>
    </location>
</feature>
<dbReference type="Proteomes" id="UP000595374">
    <property type="component" value="Chromosome"/>
</dbReference>
<protein>
    <submittedName>
        <fullName evidence="2">Uncharacterized protein</fullName>
    </submittedName>
</protein>
<evidence type="ECO:0000256" key="1">
    <source>
        <dbReference type="SAM" id="Phobius"/>
    </source>
</evidence>
<keyword evidence="1" id="KW-0472">Membrane</keyword>
<name>A0A7T4A1Y4_9MICO</name>
<dbReference type="RefSeq" id="WP_198500734.1">
    <property type="nucleotide sequence ID" value="NZ_CP065989.1"/>
</dbReference>